<keyword evidence="2" id="KW-1185">Reference proteome</keyword>
<accession>A0A2H9ZRI1</accession>
<proteinExistence type="predicted"/>
<gene>
    <name evidence="1" type="ORF">AXF42_Ash016926</name>
</gene>
<dbReference type="Proteomes" id="UP000236161">
    <property type="component" value="Unassembled WGS sequence"/>
</dbReference>
<dbReference type="OrthoDB" id="1637837at2759"/>
<evidence type="ECO:0000313" key="2">
    <source>
        <dbReference type="Proteomes" id="UP000236161"/>
    </source>
</evidence>
<dbReference type="EMBL" id="KZ454678">
    <property type="protein sequence ID" value="PKA45900.1"/>
    <property type="molecule type" value="Genomic_DNA"/>
</dbReference>
<dbReference type="AlphaFoldDB" id="A0A2H9ZRI1"/>
<sequence>MTPYEALYGRKCQSPLCWYEGENRAILGSQLVDETTEKMKFMRNYAQFKINRKSIMILDIRK</sequence>
<reference evidence="1 2" key="1">
    <citation type="journal article" date="2017" name="Nature">
        <title>The Apostasia genome and the evolution of orchids.</title>
        <authorList>
            <person name="Zhang G.Q."/>
            <person name="Liu K.W."/>
            <person name="Li Z."/>
            <person name="Lohaus R."/>
            <person name="Hsiao Y.Y."/>
            <person name="Niu S.C."/>
            <person name="Wang J.Y."/>
            <person name="Lin Y.C."/>
            <person name="Xu Q."/>
            <person name="Chen L.J."/>
            <person name="Yoshida K."/>
            <person name="Fujiwara S."/>
            <person name="Wang Z.W."/>
            <person name="Zhang Y.Q."/>
            <person name="Mitsuda N."/>
            <person name="Wang M."/>
            <person name="Liu G.H."/>
            <person name="Pecoraro L."/>
            <person name="Huang H.X."/>
            <person name="Xiao X.J."/>
            <person name="Lin M."/>
            <person name="Wu X.Y."/>
            <person name="Wu W.L."/>
            <person name="Chen Y.Y."/>
            <person name="Chang S.B."/>
            <person name="Sakamoto S."/>
            <person name="Ohme-Takagi M."/>
            <person name="Yagi M."/>
            <person name="Zeng S.J."/>
            <person name="Shen C.Y."/>
            <person name="Yeh C.M."/>
            <person name="Luo Y.B."/>
            <person name="Tsai W.C."/>
            <person name="Van de Peer Y."/>
            <person name="Liu Z.J."/>
        </authorList>
    </citation>
    <scope>NUCLEOTIDE SEQUENCE [LARGE SCALE GENOMIC DNA]</scope>
    <source>
        <strain evidence="2">cv. Shenzhen</strain>
        <tissue evidence="1">Stem</tissue>
    </source>
</reference>
<protein>
    <submittedName>
        <fullName evidence="1">Uncharacterized protein</fullName>
    </submittedName>
</protein>
<organism evidence="1 2">
    <name type="scientific">Apostasia shenzhenica</name>
    <dbReference type="NCBI Taxonomy" id="1088818"/>
    <lineage>
        <taxon>Eukaryota</taxon>
        <taxon>Viridiplantae</taxon>
        <taxon>Streptophyta</taxon>
        <taxon>Embryophyta</taxon>
        <taxon>Tracheophyta</taxon>
        <taxon>Spermatophyta</taxon>
        <taxon>Magnoliopsida</taxon>
        <taxon>Liliopsida</taxon>
        <taxon>Asparagales</taxon>
        <taxon>Orchidaceae</taxon>
        <taxon>Apostasioideae</taxon>
        <taxon>Apostasia</taxon>
    </lineage>
</organism>
<name>A0A2H9ZRI1_9ASPA</name>
<evidence type="ECO:0000313" key="1">
    <source>
        <dbReference type="EMBL" id="PKA45900.1"/>
    </source>
</evidence>